<dbReference type="Pfam" id="PF02771">
    <property type="entry name" value="Acyl-CoA_dh_N"/>
    <property type="match status" value="1"/>
</dbReference>
<accession>A0A4U8YT33</accession>
<evidence type="ECO:0000259" key="10">
    <source>
        <dbReference type="Pfam" id="PF00441"/>
    </source>
</evidence>
<gene>
    <name evidence="13" type="ORF">MSL71_41860</name>
</gene>
<feature type="domain" description="Acyl-CoA dehydrogenase/oxidase C-terminal" evidence="10">
    <location>
        <begin position="228"/>
        <end position="376"/>
    </location>
</feature>
<organism evidence="13 14">
    <name type="scientific">Desulfoluna butyratoxydans</name>
    <dbReference type="NCBI Taxonomy" id="231438"/>
    <lineage>
        <taxon>Bacteria</taxon>
        <taxon>Pseudomonadati</taxon>
        <taxon>Thermodesulfobacteriota</taxon>
        <taxon>Desulfobacteria</taxon>
        <taxon>Desulfobacterales</taxon>
        <taxon>Desulfolunaceae</taxon>
        <taxon>Desulfoluna</taxon>
    </lineage>
</organism>
<evidence type="ECO:0000256" key="8">
    <source>
        <dbReference type="ARBA" id="ARBA00067292"/>
    </source>
</evidence>
<dbReference type="FunFam" id="1.10.540.10:FF:000002">
    <property type="entry name" value="Acyl-CoA dehydrogenase FadE19"/>
    <property type="match status" value="1"/>
</dbReference>
<dbReference type="InterPro" id="IPR036250">
    <property type="entry name" value="AcylCo_DH-like_C"/>
</dbReference>
<dbReference type="EC" id="1.3.8.11" evidence="7"/>
<evidence type="ECO:0000256" key="9">
    <source>
        <dbReference type="RuleBase" id="RU362125"/>
    </source>
</evidence>
<dbReference type="PANTHER" id="PTHR43884:SF12">
    <property type="entry name" value="ISOVALERYL-COA DEHYDROGENASE, MITOCHONDRIAL-RELATED"/>
    <property type="match status" value="1"/>
</dbReference>
<dbReference type="Gene3D" id="1.20.140.10">
    <property type="entry name" value="Butyryl-CoA Dehydrogenase, subunit A, domain 3"/>
    <property type="match status" value="1"/>
</dbReference>
<evidence type="ECO:0000256" key="4">
    <source>
        <dbReference type="ARBA" id="ARBA00022630"/>
    </source>
</evidence>
<keyword evidence="5 9" id="KW-0274">FAD</keyword>
<dbReference type="InterPro" id="IPR009075">
    <property type="entry name" value="AcylCo_DH/oxidase_C"/>
</dbReference>
<evidence type="ECO:0000256" key="3">
    <source>
        <dbReference type="ARBA" id="ARBA00011881"/>
    </source>
</evidence>
<dbReference type="Gene3D" id="2.40.110.10">
    <property type="entry name" value="Butyryl-CoA Dehydrogenase, subunit A, domain 2"/>
    <property type="match status" value="1"/>
</dbReference>
<dbReference type="SUPFAM" id="SSF56645">
    <property type="entry name" value="Acyl-CoA dehydrogenase NM domain-like"/>
    <property type="match status" value="1"/>
</dbReference>
<dbReference type="Pfam" id="PF00441">
    <property type="entry name" value="Acyl-CoA_dh_1"/>
    <property type="match status" value="1"/>
</dbReference>
<evidence type="ECO:0000256" key="6">
    <source>
        <dbReference type="ARBA" id="ARBA00023002"/>
    </source>
</evidence>
<reference evidence="13 14" key="1">
    <citation type="submission" date="2019-03" db="EMBL/GenBank/DDBJ databases">
        <authorList>
            <person name="Nijsse B."/>
        </authorList>
    </citation>
    <scope>NUCLEOTIDE SEQUENCE [LARGE SCALE GENOMIC DNA]</scope>
    <source>
        <strain evidence="13">Desulfoluna butyratoxydans MSL71</strain>
    </source>
</reference>
<dbReference type="PIRSF" id="PIRSF016578">
    <property type="entry name" value="HsaA"/>
    <property type="match status" value="1"/>
</dbReference>
<dbReference type="InterPro" id="IPR046373">
    <property type="entry name" value="Acyl-CoA_Oxase/DH_mid-dom_sf"/>
</dbReference>
<evidence type="ECO:0000259" key="12">
    <source>
        <dbReference type="Pfam" id="PF02771"/>
    </source>
</evidence>
<feature type="domain" description="Acyl-CoA dehydrogenase/oxidase N-terminal" evidence="12">
    <location>
        <begin position="6"/>
        <end position="118"/>
    </location>
</feature>
<evidence type="ECO:0000256" key="1">
    <source>
        <dbReference type="ARBA" id="ARBA00001974"/>
    </source>
</evidence>
<dbReference type="PROSITE" id="PS00073">
    <property type="entry name" value="ACYL_COA_DH_2"/>
    <property type="match status" value="1"/>
</dbReference>
<dbReference type="GO" id="GO:0003995">
    <property type="term" value="F:acyl-CoA dehydrogenase activity"/>
    <property type="evidence" value="ECO:0007669"/>
    <property type="project" value="InterPro"/>
</dbReference>
<evidence type="ECO:0000259" key="11">
    <source>
        <dbReference type="Pfam" id="PF02770"/>
    </source>
</evidence>
<comment type="cofactor">
    <cofactor evidence="1 9">
        <name>FAD</name>
        <dbReference type="ChEBI" id="CHEBI:57692"/>
    </cofactor>
</comment>
<dbReference type="GO" id="GO:0050660">
    <property type="term" value="F:flavin adenine dinucleotide binding"/>
    <property type="evidence" value="ECO:0007669"/>
    <property type="project" value="InterPro"/>
</dbReference>
<dbReference type="PANTHER" id="PTHR43884">
    <property type="entry name" value="ACYL-COA DEHYDROGENASE"/>
    <property type="match status" value="1"/>
</dbReference>
<sequence>MGFQLSKEQQMIQQMAREFARKELAEKAAERDKTHEYPADSLKKMGELGLLGMLVSETYGGEDMGTVAYSLALSEIAYACASTAVIMSVHNSICCGSIERFGSEEQKETFLRPMAQGEFIGAFALTEPEAGSDPQSMSCTAEKKGDEYIINGTKRFITSGKNGGVTILLARTAPTGSKGISAFLITPDLPGFEVGRVEDKMGQCASDTVDLNFTDCRVPASRLLGKEGEGFLVAMSGLDAGRIGIASLALGIGTAALDEAKKYAKKREQFGKPISEFQGLRWMLADMAMDVEAARLLVLNAAATKERGEPCTAQASMAKCYASEMAQRVTGQGIQIHGGYGYTKEYPVERFYRDARITTIYEGTNQVQRIVIADALMKDKKKKRTSKTAA</sequence>
<evidence type="ECO:0000256" key="5">
    <source>
        <dbReference type="ARBA" id="ARBA00022827"/>
    </source>
</evidence>
<dbReference type="FunFam" id="1.20.140.10:FF:000004">
    <property type="entry name" value="Acyl-CoA dehydrogenase FadE25"/>
    <property type="match status" value="1"/>
</dbReference>
<dbReference type="RefSeq" id="WP_180144382.1">
    <property type="nucleotide sequence ID" value="NZ_CAADHO010000009.1"/>
</dbReference>
<keyword evidence="4 9" id="KW-0285">Flavoprotein</keyword>
<dbReference type="InterPro" id="IPR006089">
    <property type="entry name" value="Acyl-CoA_DH_CS"/>
</dbReference>
<comment type="subunit">
    <text evidence="3">Homotetramer.</text>
</comment>
<dbReference type="Proteomes" id="UP000507962">
    <property type="component" value="Unassembled WGS sequence"/>
</dbReference>
<name>A0A4U8YT33_9BACT</name>
<dbReference type="AlphaFoldDB" id="A0A4U8YT33"/>
<dbReference type="Gene3D" id="1.10.540.10">
    <property type="entry name" value="Acyl-CoA dehydrogenase/oxidase, N-terminal domain"/>
    <property type="match status" value="1"/>
</dbReference>
<dbReference type="FunFam" id="2.40.110.10:FF:000009">
    <property type="entry name" value="Acyl-CoA dehydrogenase"/>
    <property type="match status" value="1"/>
</dbReference>
<dbReference type="InterPro" id="IPR006091">
    <property type="entry name" value="Acyl-CoA_Oxase/DH_mid-dom"/>
</dbReference>
<feature type="domain" description="Acyl-CoA oxidase/dehydrogenase middle" evidence="11">
    <location>
        <begin position="122"/>
        <end position="216"/>
    </location>
</feature>
<dbReference type="InterPro" id="IPR037069">
    <property type="entry name" value="AcylCoA_DH/ox_N_sf"/>
</dbReference>
<evidence type="ECO:0000256" key="2">
    <source>
        <dbReference type="ARBA" id="ARBA00009347"/>
    </source>
</evidence>
<evidence type="ECO:0000256" key="7">
    <source>
        <dbReference type="ARBA" id="ARBA00066361"/>
    </source>
</evidence>
<protein>
    <recommendedName>
        <fullName evidence="8">Cyclohexane-1-carbonyl-CoA dehydrogenase</fullName>
        <ecNumber evidence="7">1.3.8.11</ecNumber>
    </recommendedName>
</protein>
<evidence type="ECO:0000313" key="13">
    <source>
        <dbReference type="EMBL" id="VFQ46519.1"/>
    </source>
</evidence>
<keyword evidence="6 9" id="KW-0560">Oxidoreductase</keyword>
<dbReference type="PROSITE" id="PS00072">
    <property type="entry name" value="ACYL_COA_DH_1"/>
    <property type="match status" value="1"/>
</dbReference>
<dbReference type="Pfam" id="PF02770">
    <property type="entry name" value="Acyl-CoA_dh_M"/>
    <property type="match status" value="1"/>
</dbReference>
<evidence type="ECO:0000313" key="14">
    <source>
        <dbReference type="Proteomes" id="UP000507962"/>
    </source>
</evidence>
<dbReference type="InterPro" id="IPR013786">
    <property type="entry name" value="AcylCoA_DH/ox_N"/>
</dbReference>
<dbReference type="SUPFAM" id="SSF47203">
    <property type="entry name" value="Acyl-CoA dehydrogenase C-terminal domain-like"/>
    <property type="match status" value="1"/>
</dbReference>
<proteinExistence type="inferred from homology"/>
<dbReference type="EMBL" id="CAADHO010000009">
    <property type="protein sequence ID" value="VFQ46519.1"/>
    <property type="molecule type" value="Genomic_DNA"/>
</dbReference>
<comment type="similarity">
    <text evidence="2 9">Belongs to the acyl-CoA dehydrogenase family.</text>
</comment>
<dbReference type="InterPro" id="IPR009100">
    <property type="entry name" value="AcylCoA_DH/oxidase_NM_dom_sf"/>
</dbReference>
<keyword evidence="14" id="KW-1185">Reference proteome</keyword>